<dbReference type="OrthoDB" id="10262528at2759"/>
<name>A0A448X034_9PLAT</name>
<protein>
    <submittedName>
        <fullName evidence="2">Uncharacterized protein</fullName>
    </submittedName>
</protein>
<sequence length="130" mass="14247">MPEVFGSFNVNRSSTWLHHLGFCIADLINMTHPSQINFASRGARIHAFGEAAEIVVTSLRHACTFKELNGLSRDGSIAELLASHINSASEMEQGGHTEQRSFSSHGSGTIQLPPPMVIIFSRGKFKYSMT</sequence>
<reference evidence="2" key="1">
    <citation type="submission" date="2018-11" db="EMBL/GenBank/DDBJ databases">
        <authorList>
            <consortium name="Pathogen Informatics"/>
        </authorList>
    </citation>
    <scope>NUCLEOTIDE SEQUENCE</scope>
</reference>
<comment type="caution">
    <text evidence="2">The sequence shown here is derived from an EMBL/GenBank/DDBJ whole genome shotgun (WGS) entry which is preliminary data.</text>
</comment>
<evidence type="ECO:0000313" key="2">
    <source>
        <dbReference type="EMBL" id="VEL24699.1"/>
    </source>
</evidence>
<organism evidence="2 3">
    <name type="scientific">Protopolystoma xenopodis</name>
    <dbReference type="NCBI Taxonomy" id="117903"/>
    <lineage>
        <taxon>Eukaryota</taxon>
        <taxon>Metazoa</taxon>
        <taxon>Spiralia</taxon>
        <taxon>Lophotrochozoa</taxon>
        <taxon>Platyhelminthes</taxon>
        <taxon>Monogenea</taxon>
        <taxon>Polyopisthocotylea</taxon>
        <taxon>Polystomatidea</taxon>
        <taxon>Polystomatidae</taxon>
        <taxon>Protopolystoma</taxon>
    </lineage>
</organism>
<feature type="compositionally biased region" description="Polar residues" evidence="1">
    <location>
        <begin position="100"/>
        <end position="109"/>
    </location>
</feature>
<dbReference type="Proteomes" id="UP000784294">
    <property type="component" value="Unassembled WGS sequence"/>
</dbReference>
<feature type="region of interest" description="Disordered" evidence="1">
    <location>
        <begin position="90"/>
        <end position="109"/>
    </location>
</feature>
<dbReference type="EMBL" id="CAAALY010069136">
    <property type="protein sequence ID" value="VEL24699.1"/>
    <property type="molecule type" value="Genomic_DNA"/>
</dbReference>
<accession>A0A448X034</accession>
<keyword evidence="3" id="KW-1185">Reference proteome</keyword>
<evidence type="ECO:0000256" key="1">
    <source>
        <dbReference type="SAM" id="MobiDB-lite"/>
    </source>
</evidence>
<dbReference type="AlphaFoldDB" id="A0A448X034"/>
<proteinExistence type="predicted"/>
<evidence type="ECO:0000313" key="3">
    <source>
        <dbReference type="Proteomes" id="UP000784294"/>
    </source>
</evidence>
<gene>
    <name evidence="2" type="ORF">PXEA_LOCUS18139</name>
</gene>